<comment type="caution">
    <text evidence="12">The sequence shown here is derived from an EMBL/GenBank/DDBJ whole genome shotgun (WGS) entry which is preliminary data.</text>
</comment>
<dbReference type="EMBL" id="JAANHZ010000834">
    <property type="protein sequence ID" value="KAG5306486.1"/>
    <property type="molecule type" value="Genomic_DNA"/>
</dbReference>
<protein>
    <submittedName>
        <fullName evidence="12">KCNK9 protein</fullName>
    </submittedName>
</protein>
<feature type="transmembrane region" description="Helical" evidence="10">
    <location>
        <begin position="34"/>
        <end position="55"/>
    </location>
</feature>
<dbReference type="InterPro" id="IPR013099">
    <property type="entry name" value="K_chnl_dom"/>
</dbReference>
<dbReference type="GO" id="GO:0005886">
    <property type="term" value="C:plasma membrane"/>
    <property type="evidence" value="ECO:0007669"/>
    <property type="project" value="TreeGrafter"/>
</dbReference>
<evidence type="ECO:0000256" key="6">
    <source>
        <dbReference type="ARBA" id="ARBA00023136"/>
    </source>
</evidence>
<feature type="transmembrane region" description="Helical" evidence="10">
    <location>
        <begin position="618"/>
        <end position="639"/>
    </location>
</feature>
<proteinExistence type="inferred from homology"/>
<sequence>MPRARTEVFDVVEVEKPSRCIRFLRLLWKFSRCIFSHVTLISLVVAYCLIGAYAFESLEAKHEKEVKMSIKNIRENVSEKLWEITKDFDVLIRENWTEQALNKLEEFEKCLLEKMEKEGWNGNEKEDKLQWTFSGALFYSIIVITTIGYGHIAPKTKNGKVVTIFYAILGIPLMLLCLSNIGDVMASSFRFLYWKVCCYVCTKPPKKRRGRNNLVRSYSVRQSGRYGSSRGPFRRSIRVSQRSADSALGLSESMTKSSYSDTDCRYMSRRLEGSESKPIGYTSSTNHPMEIKAATVPRYSDIPMATPRSVRASPKITTQSLDRKLLMNPNEADRSPVLCNRYALDDLEDETSRWQLPQNKVENSEKPQSTEMVEELDGVEKRTSFSRRSLPRRCLSVEGATTTNRASSFSGHRPASIYLEMEYMKRSQSSKSRRTRSNYSVARSYKRGPLPSPRIMSPMGFAVHRQVYADDIDFDYDYYSGTDDQERQPTKPVPIWLCVFLVVSYILGGAYLFNRWEGWPFLESAYFCFITLTTIGFGDYVPALDAQKGIALCSLYLLFGIALLAMSFNLVQEEVINNENVFSEKLWKEKVRNILENYQTTIVSAIKNGYNGMKETKWTFAGAFLYSLTVITTIGYGNICPKTKWGKVATIVYAIIGMPLFLLYLSNIGDILARSFKWTYARCCLCKVYLRLEEGFSLEGIDSHERGHLSTSIESSSIEPAYTIGMAFSMTFITRKCAFYDRRLSMKPL</sequence>
<dbReference type="Pfam" id="PF07885">
    <property type="entry name" value="Ion_trans_2"/>
    <property type="match status" value="3"/>
</dbReference>
<feature type="domain" description="Potassium channel" evidence="11">
    <location>
        <begin position="606"/>
        <end position="673"/>
    </location>
</feature>
<evidence type="ECO:0000313" key="13">
    <source>
        <dbReference type="Proteomes" id="UP000667349"/>
    </source>
</evidence>
<feature type="transmembrane region" description="Helical" evidence="10">
    <location>
        <begin position="645"/>
        <end position="665"/>
    </location>
</feature>
<evidence type="ECO:0000256" key="10">
    <source>
        <dbReference type="SAM" id="Phobius"/>
    </source>
</evidence>
<evidence type="ECO:0000256" key="5">
    <source>
        <dbReference type="ARBA" id="ARBA00023065"/>
    </source>
</evidence>
<keyword evidence="4 10" id="KW-1133">Transmembrane helix</keyword>
<keyword evidence="6 10" id="KW-0472">Membrane</keyword>
<organism evidence="12 13">
    <name type="scientific">Acromyrmex insinuator</name>
    <dbReference type="NCBI Taxonomy" id="230686"/>
    <lineage>
        <taxon>Eukaryota</taxon>
        <taxon>Metazoa</taxon>
        <taxon>Ecdysozoa</taxon>
        <taxon>Arthropoda</taxon>
        <taxon>Hexapoda</taxon>
        <taxon>Insecta</taxon>
        <taxon>Pterygota</taxon>
        <taxon>Neoptera</taxon>
        <taxon>Endopterygota</taxon>
        <taxon>Hymenoptera</taxon>
        <taxon>Apocrita</taxon>
        <taxon>Aculeata</taxon>
        <taxon>Formicoidea</taxon>
        <taxon>Formicidae</taxon>
        <taxon>Myrmicinae</taxon>
        <taxon>Acromyrmex</taxon>
    </lineage>
</organism>
<keyword evidence="2 8" id="KW-0813">Transport</keyword>
<feature type="non-terminal residue" evidence="12">
    <location>
        <position position="1"/>
    </location>
</feature>
<dbReference type="PANTHER" id="PTHR11003">
    <property type="entry name" value="POTASSIUM CHANNEL, SUBFAMILY K"/>
    <property type="match status" value="1"/>
</dbReference>
<feature type="transmembrane region" description="Helical" evidence="10">
    <location>
        <begin position="525"/>
        <end position="543"/>
    </location>
</feature>
<evidence type="ECO:0000259" key="11">
    <source>
        <dbReference type="Pfam" id="PF07885"/>
    </source>
</evidence>
<keyword evidence="5 8" id="KW-0406">Ion transport</keyword>
<accession>A0A836YIV5</accession>
<feature type="transmembrane region" description="Helical" evidence="10">
    <location>
        <begin position="549"/>
        <end position="571"/>
    </location>
</feature>
<feature type="transmembrane region" description="Helical" evidence="10">
    <location>
        <begin position="161"/>
        <end position="181"/>
    </location>
</feature>
<dbReference type="PANTHER" id="PTHR11003:SF334">
    <property type="entry name" value="FI03418P"/>
    <property type="match status" value="1"/>
</dbReference>
<comment type="subcellular location">
    <subcellularLocation>
        <location evidence="1">Membrane</location>
        <topology evidence="1">Multi-pass membrane protein</topology>
    </subcellularLocation>
</comment>
<dbReference type="GO" id="GO:0030322">
    <property type="term" value="P:stabilization of membrane potential"/>
    <property type="evidence" value="ECO:0007669"/>
    <property type="project" value="TreeGrafter"/>
</dbReference>
<dbReference type="Gene3D" id="1.10.287.70">
    <property type="match status" value="3"/>
</dbReference>
<keyword evidence="13" id="KW-1185">Reference proteome</keyword>
<evidence type="ECO:0000256" key="8">
    <source>
        <dbReference type="RuleBase" id="RU003857"/>
    </source>
</evidence>
<reference evidence="12" key="1">
    <citation type="submission" date="2020-02" db="EMBL/GenBank/DDBJ databases">
        <title>Relaxed selection underlies rapid genomic changes in the transitions from sociality to social parasitism in ants.</title>
        <authorList>
            <person name="Bi X."/>
        </authorList>
    </citation>
    <scope>NUCLEOTIDE SEQUENCE</scope>
    <source>
        <strain evidence="12">BGI-DK2013a</strain>
        <tissue evidence="12">Whole body</tissue>
    </source>
</reference>
<keyword evidence="3 8" id="KW-0812">Transmembrane</keyword>
<comment type="similarity">
    <text evidence="8">Belongs to the two pore domain potassium channel (TC 1.A.1.8) family.</text>
</comment>
<feature type="domain" description="Potassium channel" evidence="11">
    <location>
        <begin position="501"/>
        <end position="574"/>
    </location>
</feature>
<feature type="transmembrane region" description="Helical" evidence="10">
    <location>
        <begin position="129"/>
        <end position="149"/>
    </location>
</feature>
<gene>
    <name evidence="12" type="primary">Kcnk9</name>
    <name evidence="12" type="ORF">G6Z75_0006102</name>
</gene>
<feature type="region of interest" description="Disordered" evidence="9">
    <location>
        <begin position="426"/>
        <end position="445"/>
    </location>
</feature>
<evidence type="ECO:0000256" key="4">
    <source>
        <dbReference type="ARBA" id="ARBA00022989"/>
    </source>
</evidence>
<evidence type="ECO:0000256" key="2">
    <source>
        <dbReference type="ARBA" id="ARBA00022448"/>
    </source>
</evidence>
<evidence type="ECO:0000256" key="3">
    <source>
        <dbReference type="ARBA" id="ARBA00022692"/>
    </source>
</evidence>
<dbReference type="Proteomes" id="UP000667349">
    <property type="component" value="Unassembled WGS sequence"/>
</dbReference>
<feature type="domain" description="Potassium channel" evidence="11">
    <location>
        <begin position="129"/>
        <end position="185"/>
    </location>
</feature>
<dbReference type="SUPFAM" id="SSF81324">
    <property type="entry name" value="Voltage-gated potassium channels"/>
    <property type="match status" value="3"/>
</dbReference>
<dbReference type="GO" id="GO:0015271">
    <property type="term" value="F:outward rectifier potassium channel activity"/>
    <property type="evidence" value="ECO:0007669"/>
    <property type="project" value="TreeGrafter"/>
</dbReference>
<feature type="non-terminal residue" evidence="12">
    <location>
        <position position="749"/>
    </location>
</feature>
<feature type="transmembrane region" description="Helical" evidence="10">
    <location>
        <begin position="493"/>
        <end position="513"/>
    </location>
</feature>
<dbReference type="AlphaFoldDB" id="A0A836YIV5"/>
<evidence type="ECO:0000313" key="12">
    <source>
        <dbReference type="EMBL" id="KAG5306486.1"/>
    </source>
</evidence>
<name>A0A836YIV5_9HYME</name>
<dbReference type="PRINTS" id="PR01333">
    <property type="entry name" value="2POREKCHANEL"/>
</dbReference>
<evidence type="ECO:0000256" key="7">
    <source>
        <dbReference type="ARBA" id="ARBA00023303"/>
    </source>
</evidence>
<evidence type="ECO:0000256" key="9">
    <source>
        <dbReference type="SAM" id="MobiDB-lite"/>
    </source>
</evidence>
<dbReference type="InterPro" id="IPR003280">
    <property type="entry name" value="2pore_dom_K_chnl"/>
</dbReference>
<keyword evidence="7 8" id="KW-0407">Ion channel</keyword>
<dbReference type="GO" id="GO:0022841">
    <property type="term" value="F:potassium ion leak channel activity"/>
    <property type="evidence" value="ECO:0007669"/>
    <property type="project" value="TreeGrafter"/>
</dbReference>
<evidence type="ECO:0000256" key="1">
    <source>
        <dbReference type="ARBA" id="ARBA00004141"/>
    </source>
</evidence>